<proteinExistence type="predicted"/>
<dbReference type="InterPro" id="IPR044822">
    <property type="entry name" value="Myb_DNA-bind_4"/>
</dbReference>
<keyword evidence="5" id="KW-1185">Reference proteome</keyword>
<gene>
    <name evidence="4" type="ORF">ABEB36_015361</name>
</gene>
<accession>A0ABD1E0W8</accession>
<dbReference type="AlphaFoldDB" id="A0ABD1E0W8"/>
<feature type="coiled-coil region" evidence="1">
    <location>
        <begin position="197"/>
        <end position="224"/>
    </location>
</feature>
<feature type="region of interest" description="Disordered" evidence="2">
    <location>
        <begin position="147"/>
        <end position="172"/>
    </location>
</feature>
<evidence type="ECO:0000313" key="4">
    <source>
        <dbReference type="EMBL" id="KAL1487981.1"/>
    </source>
</evidence>
<evidence type="ECO:0000313" key="5">
    <source>
        <dbReference type="Proteomes" id="UP001566132"/>
    </source>
</evidence>
<reference evidence="4 5" key="1">
    <citation type="submission" date="2024-05" db="EMBL/GenBank/DDBJ databases">
        <title>Genetic variation in Jamaican populations of the coffee berry borer (Hypothenemus hampei).</title>
        <authorList>
            <person name="Errbii M."/>
            <person name="Myrie A."/>
        </authorList>
    </citation>
    <scope>NUCLEOTIDE SEQUENCE [LARGE SCALE GENOMIC DNA]</scope>
    <source>
        <strain evidence="4">JA-Hopewell-2020-01-JO</strain>
        <tissue evidence="4">Whole body</tissue>
    </source>
</reference>
<name>A0ABD1E0W8_HYPHA</name>
<dbReference type="Proteomes" id="UP001566132">
    <property type="component" value="Unassembled WGS sequence"/>
</dbReference>
<evidence type="ECO:0000256" key="2">
    <source>
        <dbReference type="SAM" id="MobiDB-lite"/>
    </source>
</evidence>
<protein>
    <recommendedName>
        <fullName evidence="3">Myb/SANT-like DNA-binding domain-containing protein</fullName>
    </recommendedName>
</protein>
<feature type="compositionally biased region" description="Low complexity" evidence="2">
    <location>
        <begin position="147"/>
        <end position="159"/>
    </location>
</feature>
<dbReference type="EMBL" id="JBDJPC010000016">
    <property type="protein sequence ID" value="KAL1487981.1"/>
    <property type="molecule type" value="Genomic_DNA"/>
</dbReference>
<dbReference type="Gene3D" id="1.10.10.60">
    <property type="entry name" value="Homeodomain-like"/>
    <property type="match status" value="1"/>
</dbReference>
<dbReference type="Pfam" id="PF13837">
    <property type="entry name" value="Myb_DNA-bind_4"/>
    <property type="match status" value="1"/>
</dbReference>
<evidence type="ECO:0000256" key="1">
    <source>
        <dbReference type="SAM" id="Coils"/>
    </source>
</evidence>
<comment type="caution">
    <text evidence="4">The sequence shown here is derived from an EMBL/GenBank/DDBJ whole genome shotgun (WGS) entry which is preliminary data.</text>
</comment>
<evidence type="ECO:0000259" key="3">
    <source>
        <dbReference type="Pfam" id="PF13837"/>
    </source>
</evidence>
<organism evidence="4 5">
    <name type="scientific">Hypothenemus hampei</name>
    <name type="common">Coffee berry borer</name>
    <dbReference type="NCBI Taxonomy" id="57062"/>
    <lineage>
        <taxon>Eukaryota</taxon>
        <taxon>Metazoa</taxon>
        <taxon>Ecdysozoa</taxon>
        <taxon>Arthropoda</taxon>
        <taxon>Hexapoda</taxon>
        <taxon>Insecta</taxon>
        <taxon>Pterygota</taxon>
        <taxon>Neoptera</taxon>
        <taxon>Endopterygota</taxon>
        <taxon>Coleoptera</taxon>
        <taxon>Polyphaga</taxon>
        <taxon>Cucujiformia</taxon>
        <taxon>Curculionidae</taxon>
        <taxon>Scolytinae</taxon>
        <taxon>Hypothenemus</taxon>
    </lineage>
</organism>
<feature type="domain" description="Myb/SANT-like DNA-binding" evidence="3">
    <location>
        <begin position="36"/>
        <end position="117"/>
    </location>
</feature>
<sequence>MKGTDKESAQNFILELNEFIIINHGVAASPMIIPERWTVNNTKLDLYKKYKRQVGTMQVKSIRHMWLLIAEELSSLSNISLSQNQCENRWRVLERNYKRYIENQNSTGREKKYFEYAAEMEVILGRKKNIVPQILLETDTINIPDTETNSLSATASTSNIPECSSTHENKTRKNIKKRLGTLEHMRLDRKTYFDRRIDIEQEKLSELKKRNDILKEKNSILKEYVELAKENISIFPQPDGFLND</sequence>
<keyword evidence="1" id="KW-0175">Coiled coil</keyword>